<dbReference type="GO" id="GO:0046872">
    <property type="term" value="F:metal ion binding"/>
    <property type="evidence" value="ECO:0007669"/>
    <property type="project" value="UniProtKB-KW"/>
</dbReference>
<keyword evidence="5" id="KW-0106">Calcium</keyword>
<protein>
    <recommendedName>
        <fullName evidence="7">Bet v I/Major latex protein domain-containing protein</fullName>
    </recommendedName>
</protein>
<comment type="caution">
    <text evidence="8">The sequence shown here is derived from an EMBL/GenBank/DDBJ whole genome shotgun (WGS) entry which is preliminary data.</text>
</comment>
<dbReference type="CDD" id="cd07816">
    <property type="entry name" value="Bet_v1-like"/>
    <property type="match status" value="1"/>
</dbReference>
<evidence type="ECO:0000256" key="3">
    <source>
        <dbReference type="ARBA" id="ARBA00022723"/>
    </source>
</evidence>
<dbReference type="SMART" id="SM01037">
    <property type="entry name" value="Bet_v_1"/>
    <property type="match status" value="1"/>
</dbReference>
<proteinExistence type="inferred from homology"/>
<evidence type="ECO:0000256" key="4">
    <source>
        <dbReference type="ARBA" id="ARBA00022801"/>
    </source>
</evidence>
<comment type="subcellular location">
    <subcellularLocation>
        <location evidence="1">Cytoplasm</location>
        <location evidence="1">Cytosol</location>
    </subcellularLocation>
</comment>
<dbReference type="GO" id="GO:0016787">
    <property type="term" value="F:hydrolase activity"/>
    <property type="evidence" value="ECO:0007669"/>
    <property type="project" value="UniProtKB-KW"/>
</dbReference>
<feature type="domain" description="Bet v I/Major latex protein" evidence="7">
    <location>
        <begin position="2"/>
        <end position="152"/>
    </location>
</feature>
<dbReference type="AlphaFoldDB" id="A0AAN9ETJ1"/>
<name>A0AAN9ETJ1_CROPI</name>
<reference evidence="8 9" key="1">
    <citation type="submission" date="2024-01" db="EMBL/GenBank/DDBJ databases">
        <title>The genomes of 5 underutilized Papilionoideae crops provide insights into root nodulation and disease resistanc.</title>
        <authorList>
            <person name="Yuan L."/>
        </authorList>
    </citation>
    <scope>NUCLEOTIDE SEQUENCE [LARGE SCALE GENOMIC DNA]</scope>
    <source>
        <strain evidence="8">ZHUSHIDOU_FW_LH</strain>
        <tissue evidence="8">Leaf</tissue>
    </source>
</reference>
<dbReference type="EMBL" id="JAYWIO010000005">
    <property type="protein sequence ID" value="KAK7260895.1"/>
    <property type="molecule type" value="Genomic_DNA"/>
</dbReference>
<dbReference type="Pfam" id="PF00407">
    <property type="entry name" value="Bet_v_1"/>
    <property type="match status" value="1"/>
</dbReference>
<keyword evidence="3" id="KW-0479">Metal-binding</keyword>
<evidence type="ECO:0000259" key="7">
    <source>
        <dbReference type="SMART" id="SM01037"/>
    </source>
</evidence>
<dbReference type="GO" id="GO:0004518">
    <property type="term" value="F:nuclease activity"/>
    <property type="evidence" value="ECO:0007669"/>
    <property type="project" value="UniProtKB-KW"/>
</dbReference>
<evidence type="ECO:0000256" key="5">
    <source>
        <dbReference type="ARBA" id="ARBA00022837"/>
    </source>
</evidence>
<sequence length="152" mass="17437">MALTGKLSIELGIQATAAKWYHLYTTQLHHVQNVAEKVHQINLHQGDDWHAIGSVKNWTYVIDGNVVSCKETVEAIDESNKTITYKLSDGDISQHYKVFKLIFQLIEREDGSDFLKWTVEYETINENVEPPYGYLRTLNECTKDIDGHLLKA</sequence>
<evidence type="ECO:0000256" key="6">
    <source>
        <dbReference type="ARBA" id="ARBA00038242"/>
    </source>
</evidence>
<keyword evidence="2" id="KW-0540">Nuclease</keyword>
<dbReference type="GO" id="GO:0006952">
    <property type="term" value="P:defense response"/>
    <property type="evidence" value="ECO:0007669"/>
    <property type="project" value="InterPro"/>
</dbReference>
<evidence type="ECO:0000313" key="9">
    <source>
        <dbReference type="Proteomes" id="UP001372338"/>
    </source>
</evidence>
<organism evidence="8 9">
    <name type="scientific">Crotalaria pallida</name>
    <name type="common">Smooth rattlebox</name>
    <name type="synonym">Crotalaria striata</name>
    <dbReference type="NCBI Taxonomy" id="3830"/>
    <lineage>
        <taxon>Eukaryota</taxon>
        <taxon>Viridiplantae</taxon>
        <taxon>Streptophyta</taxon>
        <taxon>Embryophyta</taxon>
        <taxon>Tracheophyta</taxon>
        <taxon>Spermatophyta</taxon>
        <taxon>Magnoliopsida</taxon>
        <taxon>eudicotyledons</taxon>
        <taxon>Gunneridae</taxon>
        <taxon>Pentapetalae</taxon>
        <taxon>rosids</taxon>
        <taxon>fabids</taxon>
        <taxon>Fabales</taxon>
        <taxon>Fabaceae</taxon>
        <taxon>Papilionoideae</taxon>
        <taxon>50 kb inversion clade</taxon>
        <taxon>genistoids sensu lato</taxon>
        <taxon>core genistoids</taxon>
        <taxon>Crotalarieae</taxon>
        <taxon>Crotalaria</taxon>
    </lineage>
</organism>
<evidence type="ECO:0000256" key="1">
    <source>
        <dbReference type="ARBA" id="ARBA00004514"/>
    </source>
</evidence>
<evidence type="ECO:0000313" key="8">
    <source>
        <dbReference type="EMBL" id="KAK7260895.1"/>
    </source>
</evidence>
<gene>
    <name evidence="8" type="ORF">RIF29_27194</name>
</gene>
<dbReference type="PANTHER" id="PTHR31338:SF16">
    <property type="entry name" value="POLYKETIDE CYCLASE_DEHYDRASE AND LIPID TRANSPORT SUPERFAMILY PROTEIN"/>
    <property type="match status" value="1"/>
</dbReference>
<evidence type="ECO:0000256" key="2">
    <source>
        <dbReference type="ARBA" id="ARBA00022722"/>
    </source>
</evidence>
<dbReference type="GO" id="GO:0005829">
    <property type="term" value="C:cytosol"/>
    <property type="evidence" value="ECO:0007669"/>
    <property type="project" value="UniProtKB-SubCell"/>
</dbReference>
<dbReference type="SUPFAM" id="SSF55961">
    <property type="entry name" value="Bet v1-like"/>
    <property type="match status" value="1"/>
</dbReference>
<keyword evidence="4" id="KW-0378">Hydrolase</keyword>
<dbReference type="Proteomes" id="UP001372338">
    <property type="component" value="Unassembled WGS sequence"/>
</dbReference>
<accession>A0AAN9ETJ1</accession>
<dbReference type="InterPro" id="IPR023393">
    <property type="entry name" value="START-like_dom_sf"/>
</dbReference>
<dbReference type="InterPro" id="IPR052006">
    <property type="entry name" value="MLP-like"/>
</dbReference>
<comment type="similarity">
    <text evidence="6">Belongs to the MLP family.</text>
</comment>
<dbReference type="Gene3D" id="3.30.530.20">
    <property type="match status" value="1"/>
</dbReference>
<dbReference type="PANTHER" id="PTHR31338">
    <property type="entry name" value="POLYKETIDE CYCLASE/DEHYDRASE AND LIPID TRANSPORT SUPERFAMILY PROTEIN"/>
    <property type="match status" value="1"/>
</dbReference>
<keyword evidence="9" id="KW-1185">Reference proteome</keyword>
<dbReference type="InterPro" id="IPR000916">
    <property type="entry name" value="Bet_v_I/MLP"/>
</dbReference>